<dbReference type="SMART" id="SM00419">
    <property type="entry name" value="HTH_CRP"/>
    <property type="match status" value="1"/>
</dbReference>
<keyword evidence="4" id="KW-0804">Transcription</keyword>
<dbReference type="PROSITE" id="PS51063">
    <property type="entry name" value="HTH_CRP_2"/>
    <property type="match status" value="1"/>
</dbReference>
<keyword evidence="2" id="KW-0238">DNA-binding</keyword>
<evidence type="ECO:0000313" key="6">
    <source>
        <dbReference type="EMBL" id="MDQ0496931.1"/>
    </source>
</evidence>
<dbReference type="InterPro" id="IPR000595">
    <property type="entry name" value="cNMP-bd_dom"/>
</dbReference>
<accession>A0ABU0L6P9</accession>
<keyword evidence="1" id="KW-0805">Transcription regulation</keyword>
<dbReference type="PANTHER" id="PTHR24567">
    <property type="entry name" value="CRP FAMILY TRANSCRIPTIONAL REGULATORY PROTEIN"/>
    <property type="match status" value="1"/>
</dbReference>
<dbReference type="Pfam" id="PF13545">
    <property type="entry name" value="HTH_Crp_2"/>
    <property type="match status" value="1"/>
</dbReference>
<dbReference type="SUPFAM" id="SSF51206">
    <property type="entry name" value="cAMP-binding domain-like"/>
    <property type="match status" value="1"/>
</dbReference>
<comment type="caution">
    <text evidence="6">The sequence shown here is derived from an EMBL/GenBank/DDBJ whole genome shotgun (WGS) entry which is preliminary data.</text>
</comment>
<dbReference type="Gene3D" id="1.10.10.10">
    <property type="entry name" value="Winged helix-like DNA-binding domain superfamily/Winged helix DNA-binding domain"/>
    <property type="match status" value="1"/>
</dbReference>
<evidence type="ECO:0000256" key="3">
    <source>
        <dbReference type="ARBA" id="ARBA00023159"/>
    </source>
</evidence>
<protein>
    <submittedName>
        <fullName evidence="6">CRP/FNR family transcriptional regulator</fullName>
    </submittedName>
</protein>
<dbReference type="Gene3D" id="2.60.120.10">
    <property type="entry name" value="Jelly Rolls"/>
    <property type="match status" value="1"/>
</dbReference>
<dbReference type="Proteomes" id="UP001242811">
    <property type="component" value="Unassembled WGS sequence"/>
</dbReference>
<gene>
    <name evidence="6" type="ORF">QOZ95_005131</name>
</gene>
<organism evidence="6 7">
    <name type="scientific">Paenibacillus brasilensis</name>
    <dbReference type="NCBI Taxonomy" id="128574"/>
    <lineage>
        <taxon>Bacteria</taxon>
        <taxon>Bacillati</taxon>
        <taxon>Bacillota</taxon>
        <taxon>Bacilli</taxon>
        <taxon>Bacillales</taxon>
        <taxon>Paenibacillaceae</taxon>
        <taxon>Paenibacillus</taxon>
    </lineage>
</organism>
<evidence type="ECO:0000256" key="4">
    <source>
        <dbReference type="ARBA" id="ARBA00023163"/>
    </source>
</evidence>
<dbReference type="Pfam" id="PF00027">
    <property type="entry name" value="cNMP_binding"/>
    <property type="match status" value="1"/>
</dbReference>
<dbReference type="InterPro" id="IPR036388">
    <property type="entry name" value="WH-like_DNA-bd_sf"/>
</dbReference>
<dbReference type="InterPro" id="IPR014710">
    <property type="entry name" value="RmlC-like_jellyroll"/>
</dbReference>
<keyword evidence="3" id="KW-0010">Activator</keyword>
<evidence type="ECO:0000259" key="5">
    <source>
        <dbReference type="PROSITE" id="PS51063"/>
    </source>
</evidence>
<dbReference type="InterPro" id="IPR050397">
    <property type="entry name" value="Env_Response_Regulators"/>
</dbReference>
<dbReference type="RefSeq" id="WP_063208297.1">
    <property type="nucleotide sequence ID" value="NZ_CP045298.1"/>
</dbReference>
<reference evidence="6 7" key="1">
    <citation type="submission" date="2023-07" db="EMBL/GenBank/DDBJ databases">
        <title>Genomic Encyclopedia of Type Strains, Phase IV (KMG-IV): sequencing the most valuable type-strain genomes for metagenomic binning, comparative biology and taxonomic classification.</title>
        <authorList>
            <person name="Goeker M."/>
        </authorList>
    </citation>
    <scope>NUCLEOTIDE SEQUENCE [LARGE SCALE GENOMIC DNA]</scope>
    <source>
        <strain evidence="6 7">DSM 14914</strain>
    </source>
</reference>
<dbReference type="SUPFAM" id="SSF46785">
    <property type="entry name" value="Winged helix' DNA-binding domain"/>
    <property type="match status" value="1"/>
</dbReference>
<dbReference type="EMBL" id="JAUSWA010000047">
    <property type="protein sequence ID" value="MDQ0496931.1"/>
    <property type="molecule type" value="Genomic_DNA"/>
</dbReference>
<dbReference type="InterPro" id="IPR012318">
    <property type="entry name" value="HTH_CRP"/>
</dbReference>
<dbReference type="InterPro" id="IPR018490">
    <property type="entry name" value="cNMP-bd_dom_sf"/>
</dbReference>
<feature type="domain" description="HTH crp-type" evidence="5">
    <location>
        <begin position="148"/>
        <end position="216"/>
    </location>
</feature>
<sequence length="225" mass="25759">MDPEKFANIVSKFPCFSVVPLEKWQNTGASIISLSAQPVLEEGHIFEHASFVLRGSVRIYKISPSGRELTLYRVKSGEVCVIMMASILGETGYEALAETEEETELLVLPVALFKHWMDTYKELNQFIYRLFIKRMISVTSLIEDITFLPMDRRVAELLLRKTNTNTNSEAPLYATHEALSLELGTAREVVSRVLKEFERLGWIQLGRGKIYLLQRFELEQLAQVK</sequence>
<evidence type="ECO:0000256" key="1">
    <source>
        <dbReference type="ARBA" id="ARBA00023015"/>
    </source>
</evidence>
<dbReference type="InterPro" id="IPR036390">
    <property type="entry name" value="WH_DNA-bd_sf"/>
</dbReference>
<name>A0ABU0L6P9_9BACL</name>
<evidence type="ECO:0000313" key="7">
    <source>
        <dbReference type="Proteomes" id="UP001242811"/>
    </source>
</evidence>
<keyword evidence="7" id="KW-1185">Reference proteome</keyword>
<evidence type="ECO:0000256" key="2">
    <source>
        <dbReference type="ARBA" id="ARBA00023125"/>
    </source>
</evidence>
<proteinExistence type="predicted"/>
<dbReference type="PANTHER" id="PTHR24567:SF74">
    <property type="entry name" value="HTH-TYPE TRANSCRIPTIONAL REGULATOR ARCR"/>
    <property type="match status" value="1"/>
</dbReference>